<dbReference type="RefSeq" id="WP_272093723.1">
    <property type="nucleotide sequence ID" value="NZ_JAQNDK010000001.1"/>
</dbReference>
<keyword evidence="2" id="KW-1185">Reference proteome</keyword>
<dbReference type="EMBL" id="JAQNDK010000001">
    <property type="protein sequence ID" value="MDC0676950.1"/>
    <property type="molecule type" value="Genomic_DNA"/>
</dbReference>
<evidence type="ECO:0000313" key="2">
    <source>
        <dbReference type="Proteomes" id="UP001217485"/>
    </source>
</evidence>
<dbReference type="Proteomes" id="UP001217485">
    <property type="component" value="Unassembled WGS sequence"/>
</dbReference>
<dbReference type="InterPro" id="IPR018721">
    <property type="entry name" value="DUF2252"/>
</dbReference>
<sequence length="362" mass="40635">MQPIQEGDLRPVKTLTKSFFRAVNPHLDADEFEEKWRAAMKSPLRFMRSFPQAWHVDLLDVPRSKVPGGRCLCFGDAHPENFGFVTFEEGPRYVFNDLDDAGTGLAALDALRYFTTLRLLLDAAKVTEGLVELYEDIVQGNEPPRELSAAMIPDIAASDAHELAKWTDGEAFRFDEPGLKLSRVHADTGQQLVEALGGLASNAHLQMIEVARRAREGGGSGGLDRYYVLAREERREGLRLLELKETTHAATSWSNFLHEEEGRLDHAKASIWRGLTAPYHVEVQVGRTVYLLRDRLGRASFDLEHLGKRDLRAVLEVQVSILARQHAASFADLDLRALDDWLKASLDVTAERWSKAHDDARG</sequence>
<accession>A0ABT5BRZ8</accession>
<proteinExistence type="predicted"/>
<organism evidence="1 2">
    <name type="scientific">Sorangium atrum</name>
    <dbReference type="NCBI Taxonomy" id="2995308"/>
    <lineage>
        <taxon>Bacteria</taxon>
        <taxon>Pseudomonadati</taxon>
        <taxon>Myxococcota</taxon>
        <taxon>Polyangia</taxon>
        <taxon>Polyangiales</taxon>
        <taxon>Polyangiaceae</taxon>
        <taxon>Sorangium</taxon>
    </lineage>
</organism>
<dbReference type="Pfam" id="PF10009">
    <property type="entry name" value="DUF2252"/>
    <property type="match status" value="2"/>
</dbReference>
<name>A0ABT5BRZ8_9BACT</name>
<evidence type="ECO:0000313" key="1">
    <source>
        <dbReference type="EMBL" id="MDC0676950.1"/>
    </source>
</evidence>
<gene>
    <name evidence="1" type="ORF">POL72_04300</name>
</gene>
<dbReference type="SUPFAM" id="SSF56112">
    <property type="entry name" value="Protein kinase-like (PK-like)"/>
    <property type="match status" value="1"/>
</dbReference>
<reference evidence="1 2" key="1">
    <citation type="submission" date="2023-01" db="EMBL/GenBank/DDBJ databases">
        <title>Minimal conservation of predation-associated metabolite biosynthetic gene clusters underscores biosynthetic potential of Myxococcota including descriptions for ten novel species: Archangium lansinium sp. nov., Myxococcus landrumus sp. nov., Nannocystis bai.</title>
        <authorList>
            <person name="Ahearne A."/>
            <person name="Stevens C."/>
            <person name="Dowd S."/>
        </authorList>
    </citation>
    <scope>NUCLEOTIDE SEQUENCE [LARGE SCALE GENOMIC DNA]</scope>
    <source>
        <strain evidence="1 2">WIWO2</strain>
    </source>
</reference>
<comment type="caution">
    <text evidence="1">The sequence shown here is derived from an EMBL/GenBank/DDBJ whole genome shotgun (WGS) entry which is preliminary data.</text>
</comment>
<dbReference type="InterPro" id="IPR011009">
    <property type="entry name" value="Kinase-like_dom_sf"/>
</dbReference>
<protein>
    <submittedName>
        <fullName evidence="1">DUF2252 family protein</fullName>
    </submittedName>
</protein>